<comment type="caution">
    <text evidence="1">The sequence shown here is derived from an EMBL/GenBank/DDBJ whole genome shotgun (WGS) entry which is preliminary data.</text>
</comment>
<sequence>MRKTPKKPIKVKPLIWKTLVTADNENPETNKKQTLAEYFIDKKAINKNFTLVASYYIEIYAMH</sequence>
<proteinExistence type="predicted"/>
<organism evidence="1 2">
    <name type="scientific">Citrobacter koseri</name>
    <name type="common">Citrobacter diversus</name>
    <dbReference type="NCBI Taxonomy" id="545"/>
    <lineage>
        <taxon>Bacteria</taxon>
        <taxon>Pseudomonadati</taxon>
        <taxon>Pseudomonadota</taxon>
        <taxon>Gammaproteobacteria</taxon>
        <taxon>Enterobacterales</taxon>
        <taxon>Enterobacteriaceae</taxon>
        <taxon>Citrobacter</taxon>
    </lineage>
</organism>
<gene>
    <name evidence="1" type="ORF">EGS84_08585</name>
</gene>
<evidence type="ECO:0000313" key="1">
    <source>
        <dbReference type="EMBL" id="RSC16993.1"/>
    </source>
</evidence>
<dbReference type="Proteomes" id="UP000282299">
    <property type="component" value="Unassembled WGS sequence"/>
</dbReference>
<evidence type="ECO:0000313" key="2">
    <source>
        <dbReference type="Proteomes" id="UP000282299"/>
    </source>
</evidence>
<dbReference type="AlphaFoldDB" id="A0AAQ1A4E0"/>
<dbReference type="EMBL" id="RKIT01000002">
    <property type="protein sequence ID" value="RSC16993.1"/>
    <property type="molecule type" value="Genomic_DNA"/>
</dbReference>
<accession>A0AAQ1A4E0</accession>
<protein>
    <submittedName>
        <fullName evidence="1">Uncharacterized protein</fullName>
    </submittedName>
</protein>
<name>A0AAQ1A4E0_CITKO</name>
<reference evidence="2" key="1">
    <citation type="submission" date="2018-10" db="EMBL/GenBank/DDBJ databases">
        <title>FDA dAtabase for Regulatory Grade micrObial Sequences (FDA-ARGOS): Supporting development and validation of Infectious Disease Dx tests.</title>
        <authorList>
            <person name="Goldberg B."/>
            <person name="Campos J."/>
            <person name="Tallon L."/>
            <person name="Sadzewicz L."/>
            <person name="Zhao X."/>
            <person name="Vavikolanu K."/>
            <person name="Mehta A."/>
            <person name="Aluvathingal J."/>
            <person name="Nadendla S."/>
            <person name="Geyer C."/>
            <person name="Nandy P."/>
            <person name="Yan Y."/>
            <person name="Sichtig H."/>
        </authorList>
    </citation>
    <scope>NUCLEOTIDE SEQUENCE [LARGE SCALE GENOMIC DNA]</scope>
    <source>
        <strain evidence="2">FDAARGOS_526</strain>
    </source>
</reference>